<dbReference type="EMBL" id="CM046109">
    <property type="protein sequence ID" value="KAI8442159.1"/>
    <property type="molecule type" value="Genomic_DNA"/>
</dbReference>
<reference evidence="1 2" key="1">
    <citation type="journal article" date="2022" name="Genome Biol. Evol.">
        <title>The Spruce Budworm Genome: Reconstructing the Evolutionary History of Antifreeze Proteins.</title>
        <authorList>
            <person name="Beliveau C."/>
            <person name="Gagne P."/>
            <person name="Picq S."/>
            <person name="Vernygora O."/>
            <person name="Keeling C.I."/>
            <person name="Pinkney K."/>
            <person name="Doucet D."/>
            <person name="Wen F."/>
            <person name="Johnston J.S."/>
            <person name="Maaroufi H."/>
            <person name="Boyle B."/>
            <person name="Laroche J."/>
            <person name="Dewar K."/>
            <person name="Juretic N."/>
            <person name="Blackburn G."/>
            <person name="Nisole A."/>
            <person name="Brunet B."/>
            <person name="Brandao M."/>
            <person name="Lumley L."/>
            <person name="Duan J."/>
            <person name="Quan G."/>
            <person name="Lucarotti C.J."/>
            <person name="Roe A.D."/>
            <person name="Sperling F.A.H."/>
            <person name="Levesque R.C."/>
            <person name="Cusson M."/>
        </authorList>
    </citation>
    <scope>NUCLEOTIDE SEQUENCE [LARGE SCALE GENOMIC DNA]</scope>
    <source>
        <strain evidence="1">Glfc:IPQL:Cfum</strain>
    </source>
</reference>
<keyword evidence="2" id="KW-1185">Reference proteome</keyword>
<name>A0ACC0L038_CHOFU</name>
<dbReference type="Proteomes" id="UP001064048">
    <property type="component" value="Chromosome 9"/>
</dbReference>
<sequence>MILSPEQCSCPLDDVPLALTDSPLCAGGVYLFMVLLEKFLKGRCALNDPCRRVRPVEDVEPEYDFIVVGGGSAGSIVAGRLTEEKHFDVSKDFHIVL</sequence>
<gene>
    <name evidence="1" type="ORF">MSG28_005767</name>
</gene>
<comment type="caution">
    <text evidence="1">The sequence shown here is derived from an EMBL/GenBank/DDBJ whole genome shotgun (WGS) entry which is preliminary data.</text>
</comment>
<proteinExistence type="predicted"/>
<evidence type="ECO:0000313" key="2">
    <source>
        <dbReference type="Proteomes" id="UP001064048"/>
    </source>
</evidence>
<accession>A0ACC0L038</accession>
<protein>
    <submittedName>
        <fullName evidence="1">Uncharacterized protein</fullName>
    </submittedName>
</protein>
<evidence type="ECO:0000313" key="1">
    <source>
        <dbReference type="EMBL" id="KAI8442159.1"/>
    </source>
</evidence>
<organism evidence="1 2">
    <name type="scientific">Choristoneura fumiferana</name>
    <name type="common">Spruce budworm moth</name>
    <name type="synonym">Archips fumiferana</name>
    <dbReference type="NCBI Taxonomy" id="7141"/>
    <lineage>
        <taxon>Eukaryota</taxon>
        <taxon>Metazoa</taxon>
        <taxon>Ecdysozoa</taxon>
        <taxon>Arthropoda</taxon>
        <taxon>Hexapoda</taxon>
        <taxon>Insecta</taxon>
        <taxon>Pterygota</taxon>
        <taxon>Neoptera</taxon>
        <taxon>Endopterygota</taxon>
        <taxon>Lepidoptera</taxon>
        <taxon>Glossata</taxon>
        <taxon>Ditrysia</taxon>
        <taxon>Tortricoidea</taxon>
        <taxon>Tortricidae</taxon>
        <taxon>Tortricinae</taxon>
        <taxon>Choristoneura</taxon>
    </lineage>
</organism>